<evidence type="ECO:0000256" key="5">
    <source>
        <dbReference type="ARBA" id="ARBA00023002"/>
    </source>
</evidence>
<dbReference type="InterPro" id="IPR045170">
    <property type="entry name" value="MTOX"/>
</dbReference>
<reference evidence="8" key="1">
    <citation type="submission" date="2020-07" db="EMBL/GenBank/DDBJ databases">
        <title>Multicomponent nature underlies the extraordinary mechanical properties of spider dragline silk.</title>
        <authorList>
            <person name="Kono N."/>
            <person name="Nakamura H."/>
            <person name="Mori M."/>
            <person name="Yoshida Y."/>
            <person name="Ohtoshi R."/>
            <person name="Malay A.D."/>
            <person name="Moran D.A.P."/>
            <person name="Tomita M."/>
            <person name="Numata K."/>
            <person name="Arakawa K."/>
        </authorList>
    </citation>
    <scope>NUCLEOTIDE SEQUENCE</scope>
</reference>
<comment type="caution">
    <text evidence="8">The sequence shown here is derived from an EMBL/GenBank/DDBJ whole genome shotgun (WGS) entry which is preliminary data.</text>
</comment>
<feature type="domain" description="FAD dependent oxidoreductase" evidence="7">
    <location>
        <begin position="56"/>
        <end position="151"/>
    </location>
</feature>
<keyword evidence="4" id="KW-0274">FAD</keyword>
<evidence type="ECO:0000256" key="1">
    <source>
        <dbReference type="ARBA" id="ARBA00001974"/>
    </source>
</evidence>
<dbReference type="EMBL" id="BMAO01005063">
    <property type="protein sequence ID" value="GFQ98778.1"/>
    <property type="molecule type" value="Genomic_DNA"/>
</dbReference>
<dbReference type="Gene3D" id="3.50.50.60">
    <property type="entry name" value="FAD/NAD(P)-binding domain"/>
    <property type="match status" value="1"/>
</dbReference>
<organism evidence="8 9">
    <name type="scientific">Trichonephila clavata</name>
    <name type="common">Joro spider</name>
    <name type="synonym">Nephila clavata</name>
    <dbReference type="NCBI Taxonomy" id="2740835"/>
    <lineage>
        <taxon>Eukaryota</taxon>
        <taxon>Metazoa</taxon>
        <taxon>Ecdysozoa</taxon>
        <taxon>Arthropoda</taxon>
        <taxon>Chelicerata</taxon>
        <taxon>Arachnida</taxon>
        <taxon>Araneae</taxon>
        <taxon>Araneomorphae</taxon>
        <taxon>Entelegynae</taxon>
        <taxon>Araneoidea</taxon>
        <taxon>Nephilidae</taxon>
        <taxon>Trichonephila</taxon>
    </lineage>
</organism>
<comment type="similarity">
    <text evidence="2">Belongs to the MSOX/MTOX family.</text>
</comment>
<dbReference type="GO" id="GO:0008115">
    <property type="term" value="F:sarcosine oxidase activity"/>
    <property type="evidence" value="ECO:0007669"/>
    <property type="project" value="TreeGrafter"/>
</dbReference>
<gene>
    <name evidence="8" type="primary">AVEN_224319_1</name>
    <name evidence="8" type="ORF">TNCT_447041</name>
</gene>
<dbReference type="PANTHER" id="PTHR10961">
    <property type="entry name" value="PEROXISOMAL SARCOSINE OXIDASE"/>
    <property type="match status" value="1"/>
</dbReference>
<keyword evidence="5" id="KW-0560">Oxidoreductase</keyword>
<feature type="signal peptide" evidence="6">
    <location>
        <begin position="1"/>
        <end position="15"/>
    </location>
</feature>
<keyword evidence="3" id="KW-0285">Flavoprotein</keyword>
<evidence type="ECO:0000256" key="6">
    <source>
        <dbReference type="SAM" id="SignalP"/>
    </source>
</evidence>
<keyword evidence="9" id="KW-1185">Reference proteome</keyword>
<dbReference type="Gene3D" id="3.30.9.10">
    <property type="entry name" value="D-Amino Acid Oxidase, subunit A, domain 2"/>
    <property type="match status" value="1"/>
</dbReference>
<name>A0A8X6L9H8_TRICU</name>
<dbReference type="InterPro" id="IPR006076">
    <property type="entry name" value="FAD-dep_OxRdtase"/>
</dbReference>
<evidence type="ECO:0000313" key="9">
    <source>
        <dbReference type="Proteomes" id="UP000887116"/>
    </source>
</evidence>
<sequence length="186" mass="20971">MLLKTLCALVPVVSFSVPNNQKVFDIPLYLKKTNTKTQRLRRYSKRCKNLPMGTYDLCIIGAGMFGSSAARHASTDPSLRVCLVGPNEPTPAEYKKREIFGSYYDEGRIVLNAEHHPAIQTLAKHSIKAFQELEKLSGIQFYHPVGTLLGSLKGSLHLQNWLTDLETAKVPFVNFTNEDTLKKRYD</sequence>
<evidence type="ECO:0000256" key="2">
    <source>
        <dbReference type="ARBA" id="ARBA00010989"/>
    </source>
</evidence>
<dbReference type="Pfam" id="PF01266">
    <property type="entry name" value="DAO"/>
    <property type="match status" value="1"/>
</dbReference>
<evidence type="ECO:0000256" key="4">
    <source>
        <dbReference type="ARBA" id="ARBA00022827"/>
    </source>
</evidence>
<accession>A0A8X6L9H8</accession>
<dbReference type="InterPro" id="IPR036188">
    <property type="entry name" value="FAD/NAD-bd_sf"/>
</dbReference>
<evidence type="ECO:0000313" key="8">
    <source>
        <dbReference type="EMBL" id="GFQ98778.1"/>
    </source>
</evidence>
<dbReference type="AlphaFoldDB" id="A0A8X6L9H8"/>
<dbReference type="GO" id="GO:0050660">
    <property type="term" value="F:flavin adenine dinucleotide binding"/>
    <property type="evidence" value="ECO:0007669"/>
    <property type="project" value="InterPro"/>
</dbReference>
<protein>
    <submittedName>
        <fullName evidence="8">DAO domain-containing protein</fullName>
    </submittedName>
</protein>
<dbReference type="OrthoDB" id="6435123at2759"/>
<comment type="cofactor">
    <cofactor evidence="1">
        <name>FAD</name>
        <dbReference type="ChEBI" id="CHEBI:57692"/>
    </cofactor>
</comment>
<dbReference type="Proteomes" id="UP000887116">
    <property type="component" value="Unassembled WGS sequence"/>
</dbReference>
<evidence type="ECO:0000259" key="7">
    <source>
        <dbReference type="Pfam" id="PF01266"/>
    </source>
</evidence>
<evidence type="ECO:0000256" key="3">
    <source>
        <dbReference type="ARBA" id="ARBA00022630"/>
    </source>
</evidence>
<dbReference type="PANTHER" id="PTHR10961:SF10">
    <property type="entry name" value="FAD DEPENDENT OXIDOREDUCTASE DOMAIN-CONTAINING PROTEIN"/>
    <property type="match status" value="1"/>
</dbReference>
<proteinExistence type="inferred from homology"/>
<keyword evidence="6" id="KW-0732">Signal</keyword>
<dbReference type="SUPFAM" id="SSF51905">
    <property type="entry name" value="FAD/NAD(P)-binding domain"/>
    <property type="match status" value="1"/>
</dbReference>
<feature type="chain" id="PRO_5036473880" evidence="6">
    <location>
        <begin position="16"/>
        <end position="186"/>
    </location>
</feature>